<dbReference type="PANTHER" id="PTHR43119:SF1">
    <property type="entry name" value="ABC TRANSPORTER DOMAIN-CONTAINING PROTEIN"/>
    <property type="match status" value="1"/>
</dbReference>
<dbReference type="InterPro" id="IPR017871">
    <property type="entry name" value="ABC_transporter-like_CS"/>
</dbReference>
<dbReference type="EC" id="3.6.3.-" evidence="4"/>
<dbReference type="InterPro" id="IPR003593">
    <property type="entry name" value="AAA+_ATPase"/>
</dbReference>
<dbReference type="PROSITE" id="PS50893">
    <property type="entry name" value="ABC_TRANSPORTER_2"/>
    <property type="match status" value="1"/>
</dbReference>
<evidence type="ECO:0000256" key="1">
    <source>
        <dbReference type="ARBA" id="ARBA00022741"/>
    </source>
</evidence>
<dbReference type="PROSITE" id="PS00211">
    <property type="entry name" value="ABC_TRANSPORTER_1"/>
    <property type="match status" value="1"/>
</dbReference>
<organism evidence="4 5">
    <name type="scientific">Pelotomaculum propionicicum</name>
    <dbReference type="NCBI Taxonomy" id="258475"/>
    <lineage>
        <taxon>Bacteria</taxon>
        <taxon>Bacillati</taxon>
        <taxon>Bacillota</taxon>
        <taxon>Clostridia</taxon>
        <taxon>Eubacteriales</taxon>
        <taxon>Desulfotomaculaceae</taxon>
        <taxon>Pelotomaculum</taxon>
    </lineage>
</organism>
<evidence type="ECO:0000256" key="2">
    <source>
        <dbReference type="ARBA" id="ARBA00022840"/>
    </source>
</evidence>
<keyword evidence="4" id="KW-0378">Hydrolase</keyword>
<dbReference type="InterPro" id="IPR027417">
    <property type="entry name" value="P-loop_NTPase"/>
</dbReference>
<dbReference type="Proteomes" id="UP000297597">
    <property type="component" value="Unassembled WGS sequence"/>
</dbReference>
<dbReference type="SMART" id="SM00382">
    <property type="entry name" value="AAA"/>
    <property type="match status" value="1"/>
</dbReference>
<dbReference type="GO" id="GO:0016887">
    <property type="term" value="F:ATP hydrolysis activity"/>
    <property type="evidence" value="ECO:0007669"/>
    <property type="project" value="InterPro"/>
</dbReference>
<dbReference type="RefSeq" id="WP_192902779.1">
    <property type="nucleotide sequence ID" value="NZ_QFFZ01000006.1"/>
</dbReference>
<dbReference type="Pfam" id="PF00005">
    <property type="entry name" value="ABC_tran"/>
    <property type="match status" value="1"/>
</dbReference>
<evidence type="ECO:0000313" key="5">
    <source>
        <dbReference type="Proteomes" id="UP000297597"/>
    </source>
</evidence>
<feature type="domain" description="ABC transporter" evidence="3">
    <location>
        <begin position="5"/>
        <end position="216"/>
    </location>
</feature>
<dbReference type="EMBL" id="QFFZ01000006">
    <property type="protein sequence ID" value="TEB12493.1"/>
    <property type="molecule type" value="Genomic_DNA"/>
</dbReference>
<accession>A0A4Y7RUD9</accession>
<comment type="caution">
    <text evidence="4">The sequence shown here is derived from an EMBL/GenBank/DDBJ whole genome shotgun (WGS) entry which is preliminary data.</text>
</comment>
<dbReference type="Gene3D" id="3.40.50.300">
    <property type="entry name" value="P-loop containing nucleotide triphosphate hydrolases"/>
    <property type="match status" value="1"/>
</dbReference>
<evidence type="ECO:0000259" key="3">
    <source>
        <dbReference type="PROSITE" id="PS50893"/>
    </source>
</evidence>
<dbReference type="AlphaFoldDB" id="A0A4Y7RUD9"/>
<reference evidence="4 5" key="1">
    <citation type="journal article" date="2018" name="Environ. Microbiol.">
        <title>Novel energy conservation strategies and behaviour of Pelotomaculum schinkii driving syntrophic propionate catabolism.</title>
        <authorList>
            <person name="Hidalgo-Ahumada C.A.P."/>
            <person name="Nobu M.K."/>
            <person name="Narihiro T."/>
            <person name="Tamaki H."/>
            <person name="Liu W.T."/>
            <person name="Kamagata Y."/>
            <person name="Stams A.J.M."/>
            <person name="Imachi H."/>
            <person name="Sousa D.Z."/>
        </authorList>
    </citation>
    <scope>NUCLEOTIDE SEQUENCE [LARGE SCALE GENOMIC DNA]</scope>
    <source>
        <strain evidence="4 5">MGP</strain>
    </source>
</reference>
<dbReference type="CDD" id="cd03228">
    <property type="entry name" value="ABCC_MRP_Like"/>
    <property type="match status" value="1"/>
</dbReference>
<proteinExistence type="predicted"/>
<dbReference type="GO" id="GO:0005524">
    <property type="term" value="F:ATP binding"/>
    <property type="evidence" value="ECO:0007669"/>
    <property type="project" value="UniProtKB-KW"/>
</dbReference>
<keyword evidence="5" id="KW-1185">Reference proteome</keyword>
<dbReference type="InterPro" id="IPR003439">
    <property type="entry name" value="ABC_transporter-like_ATP-bd"/>
</dbReference>
<gene>
    <name evidence="4" type="primary">fetA</name>
    <name evidence="4" type="ORF">Pmgp_00824</name>
</gene>
<keyword evidence="1" id="KW-0547">Nucleotide-binding</keyword>
<dbReference type="PANTHER" id="PTHR43119">
    <property type="entry name" value="ABC TRANSPORT PROTEIN ATP-BINDING COMPONENT-RELATED"/>
    <property type="match status" value="1"/>
</dbReference>
<protein>
    <submittedName>
        <fullName evidence="4">Putative iron export ATP-binding protein FetA</fullName>
        <ecNumber evidence="4">3.6.3.-</ecNumber>
    </submittedName>
</protein>
<keyword evidence="2 4" id="KW-0067">ATP-binding</keyword>
<evidence type="ECO:0000313" key="4">
    <source>
        <dbReference type="EMBL" id="TEB12493.1"/>
    </source>
</evidence>
<sequence length="219" mass="24082">MADFFYFENISYHLGAAGRRVIVSASLAEGGVLLIKGPSGAGKTTLLKILARLQECDSGQVFFKGENWLTIPVQLWRAMISCNSQKPAVFNGTVLDNLRRPFSLKIRKEAFNLSEAEKGLLELLLSREILGQEARTLSGGEAARVALLRSVLLNPDILLLDEPAASLDDKSGSAVRDFLYHWVRQRPGRGIIMVSHQHDCNDLPGTKVLDLGVQQRGVN</sequence>
<dbReference type="SUPFAM" id="SSF52540">
    <property type="entry name" value="P-loop containing nucleoside triphosphate hydrolases"/>
    <property type="match status" value="1"/>
</dbReference>
<name>A0A4Y7RUD9_9FIRM</name>